<dbReference type="Proteomes" id="UP000670947">
    <property type="component" value="Unassembled WGS sequence"/>
</dbReference>
<dbReference type="Pfam" id="PF12706">
    <property type="entry name" value="Lactamase_B_2"/>
    <property type="match status" value="1"/>
</dbReference>
<evidence type="ECO:0000313" key="6">
    <source>
        <dbReference type="EMBL" id="MBO7742562.1"/>
    </source>
</evidence>
<sequence>MLSAAIQYIGQVGVILSRNGFKLAVDPFLTPDAPGGPPTEWVRAYPPPVDARDLTDLNLVLVTHEHGDHLDAVTLRAIAEASPGCTFAGPDVCARILVEKGIPAERVVSLRHGEAFPCGGGLTVHPMPAWHEKRIVDAEGRDRFLGYLFDWDGITIYHAGDTLVDEALVSALKPFRIDIGMLPINGRDLFRNRRNIDGNMNAREAADLAADIGMDYVVPLHFDLYMNNSEGIVGFVGELFNRFRGQKYHIFQPGEVWVYVKTNEI</sequence>
<dbReference type="Gene3D" id="3.60.15.10">
    <property type="entry name" value="Ribonuclease Z/Hydroxyacylglutathione hydrolase-like"/>
    <property type="match status" value="1"/>
</dbReference>
<comment type="function">
    <text evidence="3">Counteracts the endogenous Pycsar antiviral defense system. Phosphodiesterase that enables metal-dependent hydrolysis of host cyclic nucleotide Pycsar defense signals such as cCMP and cUMP.</text>
</comment>
<dbReference type="PANTHER" id="PTHR43546:SF9">
    <property type="entry name" value="L-ASCORBATE-6-PHOSPHATE LACTONASE ULAG-RELATED"/>
    <property type="match status" value="1"/>
</dbReference>
<comment type="catalytic activity">
    <reaction evidence="4">
        <text>3',5'-cyclic UMP + H2O = UMP + H(+)</text>
        <dbReference type="Rhea" id="RHEA:70575"/>
        <dbReference type="ChEBI" id="CHEBI:15377"/>
        <dbReference type="ChEBI" id="CHEBI:15378"/>
        <dbReference type="ChEBI" id="CHEBI:57865"/>
        <dbReference type="ChEBI" id="CHEBI:184387"/>
    </reaction>
    <physiologicalReaction direction="left-to-right" evidence="4">
        <dbReference type="Rhea" id="RHEA:70576"/>
    </physiologicalReaction>
</comment>
<comment type="catalytic activity">
    <reaction evidence="2">
        <text>3',5'-cyclic CMP + H2O = CMP + H(+)</text>
        <dbReference type="Rhea" id="RHEA:72675"/>
        <dbReference type="ChEBI" id="CHEBI:15377"/>
        <dbReference type="ChEBI" id="CHEBI:15378"/>
        <dbReference type="ChEBI" id="CHEBI:58003"/>
        <dbReference type="ChEBI" id="CHEBI:60377"/>
    </reaction>
    <physiologicalReaction direction="left-to-right" evidence="2">
        <dbReference type="Rhea" id="RHEA:72676"/>
    </physiologicalReaction>
</comment>
<dbReference type="EMBL" id="JAGGDJ010000001">
    <property type="protein sequence ID" value="MBO7742562.1"/>
    <property type="molecule type" value="Genomic_DNA"/>
</dbReference>
<protein>
    <submittedName>
        <fullName evidence="6">MBL fold metallo-hydrolase</fullName>
    </submittedName>
</protein>
<keyword evidence="7" id="KW-1185">Reference proteome</keyword>
<dbReference type="PANTHER" id="PTHR43546">
    <property type="entry name" value="UPF0173 METAL-DEPENDENT HYDROLASE MJ1163-RELATED"/>
    <property type="match status" value="1"/>
</dbReference>
<evidence type="ECO:0000256" key="4">
    <source>
        <dbReference type="ARBA" id="ARBA00048505"/>
    </source>
</evidence>
<evidence type="ECO:0000313" key="7">
    <source>
        <dbReference type="Proteomes" id="UP000670947"/>
    </source>
</evidence>
<evidence type="ECO:0000256" key="2">
    <source>
        <dbReference type="ARBA" id="ARBA00034221"/>
    </source>
</evidence>
<keyword evidence="1" id="KW-0378">Hydrolase</keyword>
<evidence type="ECO:0000259" key="5">
    <source>
        <dbReference type="Pfam" id="PF12706"/>
    </source>
</evidence>
<comment type="caution">
    <text evidence="6">The sequence shown here is derived from an EMBL/GenBank/DDBJ whole genome shotgun (WGS) entry which is preliminary data.</text>
</comment>
<dbReference type="SUPFAM" id="SSF56281">
    <property type="entry name" value="Metallo-hydrolase/oxidoreductase"/>
    <property type="match status" value="1"/>
</dbReference>
<evidence type="ECO:0000256" key="3">
    <source>
        <dbReference type="ARBA" id="ARBA00034301"/>
    </source>
</evidence>
<proteinExistence type="predicted"/>
<reference evidence="6 7" key="1">
    <citation type="submission" date="2021-03" db="EMBL/GenBank/DDBJ databases">
        <title>Paenibacillus artemisicola MWE-103 whole genome sequence.</title>
        <authorList>
            <person name="Ham Y.J."/>
        </authorList>
    </citation>
    <scope>NUCLEOTIDE SEQUENCE [LARGE SCALE GENOMIC DNA]</scope>
    <source>
        <strain evidence="6 7">MWE-103</strain>
    </source>
</reference>
<dbReference type="InterPro" id="IPR050114">
    <property type="entry name" value="UPF0173_UPF0282_UlaG_hydrolase"/>
</dbReference>
<dbReference type="RefSeq" id="WP_208845554.1">
    <property type="nucleotide sequence ID" value="NZ_JAGGDJ010000001.1"/>
</dbReference>
<dbReference type="InterPro" id="IPR036866">
    <property type="entry name" value="RibonucZ/Hydroxyglut_hydro"/>
</dbReference>
<name>A0ABS3W2L3_9BACL</name>
<feature type="domain" description="Metallo-beta-lactamase" evidence="5">
    <location>
        <begin position="43"/>
        <end position="222"/>
    </location>
</feature>
<organism evidence="6 7">
    <name type="scientific">Paenibacillus artemisiicola</name>
    <dbReference type="NCBI Taxonomy" id="1172618"/>
    <lineage>
        <taxon>Bacteria</taxon>
        <taxon>Bacillati</taxon>
        <taxon>Bacillota</taxon>
        <taxon>Bacilli</taxon>
        <taxon>Bacillales</taxon>
        <taxon>Paenibacillaceae</taxon>
        <taxon>Paenibacillus</taxon>
    </lineage>
</organism>
<evidence type="ECO:0000256" key="1">
    <source>
        <dbReference type="ARBA" id="ARBA00022801"/>
    </source>
</evidence>
<dbReference type="InterPro" id="IPR001279">
    <property type="entry name" value="Metallo-B-lactamas"/>
</dbReference>
<gene>
    <name evidence="6" type="ORF">I8J29_00040</name>
</gene>
<accession>A0ABS3W2L3</accession>